<feature type="region of interest" description="Disordered" evidence="1">
    <location>
        <begin position="1"/>
        <end position="79"/>
    </location>
</feature>
<evidence type="ECO:0000256" key="1">
    <source>
        <dbReference type="SAM" id="MobiDB-lite"/>
    </source>
</evidence>
<feature type="compositionally biased region" description="Acidic residues" evidence="1">
    <location>
        <begin position="38"/>
        <end position="52"/>
    </location>
</feature>
<dbReference type="EMBL" id="JAYMYR010000002">
    <property type="protein sequence ID" value="KAK7377111.1"/>
    <property type="molecule type" value="Genomic_DNA"/>
</dbReference>
<protein>
    <submittedName>
        <fullName evidence="2">Uncharacterized protein</fullName>
    </submittedName>
</protein>
<dbReference type="AlphaFoldDB" id="A0AAN9NQG3"/>
<proteinExistence type="predicted"/>
<reference evidence="2 3" key="1">
    <citation type="submission" date="2024-01" db="EMBL/GenBank/DDBJ databases">
        <title>The genomes of 5 underutilized Papilionoideae crops provide insights into root nodulation and disease resistanc.</title>
        <authorList>
            <person name="Jiang F."/>
        </authorList>
    </citation>
    <scope>NUCLEOTIDE SEQUENCE [LARGE SCALE GENOMIC DNA]</scope>
    <source>
        <strain evidence="2">JINMINGXINNONG_FW02</strain>
        <tissue evidence="2">Leaves</tissue>
    </source>
</reference>
<feature type="compositionally biased region" description="Polar residues" evidence="1">
    <location>
        <begin position="70"/>
        <end position="79"/>
    </location>
</feature>
<organism evidence="2 3">
    <name type="scientific">Phaseolus coccineus</name>
    <name type="common">Scarlet runner bean</name>
    <name type="synonym">Phaseolus multiflorus</name>
    <dbReference type="NCBI Taxonomy" id="3886"/>
    <lineage>
        <taxon>Eukaryota</taxon>
        <taxon>Viridiplantae</taxon>
        <taxon>Streptophyta</taxon>
        <taxon>Embryophyta</taxon>
        <taxon>Tracheophyta</taxon>
        <taxon>Spermatophyta</taxon>
        <taxon>Magnoliopsida</taxon>
        <taxon>eudicotyledons</taxon>
        <taxon>Gunneridae</taxon>
        <taxon>Pentapetalae</taxon>
        <taxon>rosids</taxon>
        <taxon>fabids</taxon>
        <taxon>Fabales</taxon>
        <taxon>Fabaceae</taxon>
        <taxon>Papilionoideae</taxon>
        <taxon>50 kb inversion clade</taxon>
        <taxon>NPAAA clade</taxon>
        <taxon>indigoferoid/millettioid clade</taxon>
        <taxon>Phaseoleae</taxon>
        <taxon>Phaseolus</taxon>
    </lineage>
</organism>
<comment type="caution">
    <text evidence="2">The sequence shown here is derived from an EMBL/GenBank/DDBJ whole genome shotgun (WGS) entry which is preliminary data.</text>
</comment>
<evidence type="ECO:0000313" key="3">
    <source>
        <dbReference type="Proteomes" id="UP001374584"/>
    </source>
</evidence>
<sequence length="79" mass="8316">MHDDKDELIDEDDDVEGPGEYEVGDASEDGGSCGLGFDDSEEDGNEDKDDEEGKMKASNNPTAIAIKTMSKGSTSGIAK</sequence>
<keyword evidence="3" id="KW-1185">Reference proteome</keyword>
<feature type="compositionally biased region" description="Acidic residues" evidence="1">
    <location>
        <begin position="1"/>
        <end position="28"/>
    </location>
</feature>
<evidence type="ECO:0000313" key="2">
    <source>
        <dbReference type="EMBL" id="KAK7377111.1"/>
    </source>
</evidence>
<accession>A0AAN9NQG3</accession>
<dbReference type="Proteomes" id="UP001374584">
    <property type="component" value="Unassembled WGS sequence"/>
</dbReference>
<gene>
    <name evidence="2" type="ORF">VNO80_02531</name>
</gene>
<name>A0AAN9NQG3_PHACN</name>